<accession>A0AAE0U4G5</accession>
<evidence type="ECO:0000313" key="2">
    <source>
        <dbReference type="EMBL" id="KAK3390159.1"/>
    </source>
</evidence>
<evidence type="ECO:0000313" key="3">
    <source>
        <dbReference type="Proteomes" id="UP001285441"/>
    </source>
</evidence>
<gene>
    <name evidence="2" type="ORF">B0H63DRAFT_446304</name>
</gene>
<sequence>MGIRYLWIDSLCIVQDDQDDWRKQAADMSQLIDNAPLLSRGWAFQERILSPRVLHFGANELVWECMEGLACQCDPRSPQGGIKASLGSILRAGPSMGGGTTKLTAAMHWLNLVNQYGGLSLTFWDDKLAAISGLAKRTLQFDEGDQYVAGFWKGDLPHGLAWCCDKTPPNARPTTWTAPTWSWASIDSRGTFIHFGQSPHWIYATVEQTECFLVGPDPTGQIVYAQMIVSGPAAGVELNYDESIIRDTSVISRHKNGYQVFLGLEPVGMFWPDYALGAEDKGHIASGSGLICLLVYEYNRTFGECPNRILVVSEYPLYMPK</sequence>
<name>A0AAE0U4G5_9PEZI</name>
<dbReference type="EMBL" id="JAULSW010000002">
    <property type="protein sequence ID" value="KAK3390159.1"/>
    <property type="molecule type" value="Genomic_DNA"/>
</dbReference>
<protein>
    <recommendedName>
        <fullName evidence="1">Heterokaryon incompatibility domain-containing protein</fullName>
    </recommendedName>
</protein>
<dbReference type="PANTHER" id="PTHR33112">
    <property type="entry name" value="DOMAIN PROTEIN, PUTATIVE-RELATED"/>
    <property type="match status" value="1"/>
</dbReference>
<dbReference type="InterPro" id="IPR010730">
    <property type="entry name" value="HET"/>
</dbReference>
<dbReference type="Proteomes" id="UP001285441">
    <property type="component" value="Unassembled WGS sequence"/>
</dbReference>
<dbReference type="AlphaFoldDB" id="A0AAE0U4G5"/>
<keyword evidence="3" id="KW-1185">Reference proteome</keyword>
<evidence type="ECO:0000259" key="1">
    <source>
        <dbReference type="Pfam" id="PF06985"/>
    </source>
</evidence>
<comment type="caution">
    <text evidence="2">The sequence shown here is derived from an EMBL/GenBank/DDBJ whole genome shotgun (WGS) entry which is preliminary data.</text>
</comment>
<organism evidence="2 3">
    <name type="scientific">Podospora didyma</name>
    <dbReference type="NCBI Taxonomy" id="330526"/>
    <lineage>
        <taxon>Eukaryota</taxon>
        <taxon>Fungi</taxon>
        <taxon>Dikarya</taxon>
        <taxon>Ascomycota</taxon>
        <taxon>Pezizomycotina</taxon>
        <taxon>Sordariomycetes</taxon>
        <taxon>Sordariomycetidae</taxon>
        <taxon>Sordariales</taxon>
        <taxon>Podosporaceae</taxon>
        <taxon>Podospora</taxon>
    </lineage>
</organism>
<dbReference type="PANTHER" id="PTHR33112:SF9">
    <property type="entry name" value="HETEROKARYON INCOMPATIBILITY DOMAIN-CONTAINING PROTEIN"/>
    <property type="match status" value="1"/>
</dbReference>
<feature type="domain" description="Heterokaryon incompatibility" evidence="1">
    <location>
        <begin position="2"/>
        <end position="35"/>
    </location>
</feature>
<dbReference type="Pfam" id="PF06985">
    <property type="entry name" value="HET"/>
    <property type="match status" value="1"/>
</dbReference>
<reference evidence="2" key="1">
    <citation type="journal article" date="2023" name="Mol. Phylogenet. Evol.">
        <title>Genome-scale phylogeny and comparative genomics of the fungal order Sordariales.</title>
        <authorList>
            <person name="Hensen N."/>
            <person name="Bonometti L."/>
            <person name="Westerberg I."/>
            <person name="Brannstrom I.O."/>
            <person name="Guillou S."/>
            <person name="Cros-Aarteil S."/>
            <person name="Calhoun S."/>
            <person name="Haridas S."/>
            <person name="Kuo A."/>
            <person name="Mondo S."/>
            <person name="Pangilinan J."/>
            <person name="Riley R."/>
            <person name="LaButti K."/>
            <person name="Andreopoulos B."/>
            <person name="Lipzen A."/>
            <person name="Chen C."/>
            <person name="Yan M."/>
            <person name="Daum C."/>
            <person name="Ng V."/>
            <person name="Clum A."/>
            <person name="Steindorff A."/>
            <person name="Ohm R.A."/>
            <person name="Martin F."/>
            <person name="Silar P."/>
            <person name="Natvig D.O."/>
            <person name="Lalanne C."/>
            <person name="Gautier V."/>
            <person name="Ament-Velasquez S.L."/>
            <person name="Kruys A."/>
            <person name="Hutchinson M.I."/>
            <person name="Powell A.J."/>
            <person name="Barry K."/>
            <person name="Miller A.N."/>
            <person name="Grigoriev I.V."/>
            <person name="Debuchy R."/>
            <person name="Gladieux P."/>
            <person name="Hiltunen Thoren M."/>
            <person name="Johannesson H."/>
        </authorList>
    </citation>
    <scope>NUCLEOTIDE SEQUENCE</scope>
    <source>
        <strain evidence="2">CBS 232.78</strain>
    </source>
</reference>
<reference evidence="2" key="2">
    <citation type="submission" date="2023-06" db="EMBL/GenBank/DDBJ databases">
        <authorList>
            <consortium name="Lawrence Berkeley National Laboratory"/>
            <person name="Haridas S."/>
            <person name="Hensen N."/>
            <person name="Bonometti L."/>
            <person name="Westerberg I."/>
            <person name="Brannstrom I.O."/>
            <person name="Guillou S."/>
            <person name="Cros-Aarteil S."/>
            <person name="Calhoun S."/>
            <person name="Kuo A."/>
            <person name="Mondo S."/>
            <person name="Pangilinan J."/>
            <person name="Riley R."/>
            <person name="LaButti K."/>
            <person name="Andreopoulos B."/>
            <person name="Lipzen A."/>
            <person name="Chen C."/>
            <person name="Yanf M."/>
            <person name="Daum C."/>
            <person name="Ng V."/>
            <person name="Clum A."/>
            <person name="Steindorff A."/>
            <person name="Ohm R."/>
            <person name="Martin F."/>
            <person name="Silar P."/>
            <person name="Natvig D."/>
            <person name="Lalanne C."/>
            <person name="Gautier V."/>
            <person name="Ament-velasquez S.L."/>
            <person name="Kruys A."/>
            <person name="Hutchinson M.I."/>
            <person name="Powell A.J."/>
            <person name="Barry K."/>
            <person name="Miller A.N."/>
            <person name="Grigoriev I.V."/>
            <person name="Debuchy R."/>
            <person name="Gladieux P."/>
            <person name="Thoren M.H."/>
            <person name="Johannesson H."/>
        </authorList>
    </citation>
    <scope>NUCLEOTIDE SEQUENCE</scope>
    <source>
        <strain evidence="2">CBS 232.78</strain>
    </source>
</reference>
<proteinExistence type="predicted"/>